<dbReference type="Gene3D" id="2.160.20.10">
    <property type="entry name" value="Single-stranded right-handed beta-helix, Pectin lyase-like"/>
    <property type="match status" value="1"/>
</dbReference>
<dbReference type="GO" id="GO:0047911">
    <property type="term" value="F:galacturan 1,4-alpha-galacturonidase activity"/>
    <property type="evidence" value="ECO:0007669"/>
    <property type="project" value="UniProtKB-EC"/>
</dbReference>
<evidence type="ECO:0000256" key="10">
    <source>
        <dbReference type="ARBA" id="ARBA00023295"/>
    </source>
</evidence>
<keyword evidence="6 16" id="KW-0378">Hydrolase</keyword>
<keyword evidence="4" id="KW-0732">Signal</keyword>
<dbReference type="AlphaFoldDB" id="A0A9P4N2K5"/>
<comment type="catalytic activity">
    <reaction evidence="15">
        <text>[(1-&gt;4)-alpha-D-galacturonosyl](n) + H2O = alpha-D-galacturonate + [(1-&gt;4)-alpha-D-galacturonosyl](n-1)</text>
        <dbReference type="Rhea" id="RHEA:14117"/>
        <dbReference type="Rhea" id="RHEA-COMP:14570"/>
        <dbReference type="Rhea" id="RHEA-COMP:14572"/>
        <dbReference type="ChEBI" id="CHEBI:15377"/>
        <dbReference type="ChEBI" id="CHEBI:58658"/>
        <dbReference type="ChEBI" id="CHEBI:140523"/>
        <dbReference type="EC" id="3.2.1.67"/>
    </reaction>
</comment>
<dbReference type="SUPFAM" id="SSF51126">
    <property type="entry name" value="Pectin lyase-like"/>
    <property type="match status" value="1"/>
</dbReference>
<keyword evidence="12" id="KW-0624">Polysaccharide degradation</keyword>
<keyword evidence="5" id="KW-0677">Repeat</keyword>
<keyword evidence="11" id="KW-0961">Cell wall biogenesis/degradation</keyword>
<dbReference type="GO" id="GO:0004650">
    <property type="term" value="F:polygalacturonase activity"/>
    <property type="evidence" value="ECO:0007669"/>
    <property type="project" value="InterPro"/>
</dbReference>
<protein>
    <recommendedName>
        <fullName evidence="14">galacturonan 1,4-alpha-galacturonidase</fullName>
        <ecNumber evidence="14">3.2.1.67</ecNumber>
    </recommendedName>
</protein>
<dbReference type="Pfam" id="PF00295">
    <property type="entry name" value="Glyco_hydro_28"/>
    <property type="match status" value="1"/>
</dbReference>
<evidence type="ECO:0000256" key="7">
    <source>
        <dbReference type="ARBA" id="ARBA00023157"/>
    </source>
</evidence>
<evidence type="ECO:0000256" key="6">
    <source>
        <dbReference type="ARBA" id="ARBA00022801"/>
    </source>
</evidence>
<dbReference type="GO" id="GO:0071555">
    <property type="term" value="P:cell wall organization"/>
    <property type="evidence" value="ECO:0007669"/>
    <property type="project" value="UniProtKB-KW"/>
</dbReference>
<dbReference type="SMART" id="SM00710">
    <property type="entry name" value="PbH1"/>
    <property type="match status" value="6"/>
</dbReference>
<name>A0A9P4N2K5_9PLEO</name>
<evidence type="ECO:0000256" key="11">
    <source>
        <dbReference type="ARBA" id="ARBA00023316"/>
    </source>
</evidence>
<dbReference type="EMBL" id="ML986696">
    <property type="protein sequence ID" value="KAF2259859.1"/>
    <property type="molecule type" value="Genomic_DNA"/>
</dbReference>
<keyword evidence="9" id="KW-0119">Carbohydrate metabolism</keyword>
<comment type="similarity">
    <text evidence="2 16">Belongs to the glycosyl hydrolase 28 family.</text>
</comment>
<keyword evidence="10 16" id="KW-0326">Glycosidase</keyword>
<evidence type="ECO:0000256" key="8">
    <source>
        <dbReference type="ARBA" id="ARBA00023180"/>
    </source>
</evidence>
<dbReference type="Proteomes" id="UP000800093">
    <property type="component" value="Unassembled WGS sequence"/>
</dbReference>
<dbReference type="GO" id="GO:0045490">
    <property type="term" value="P:pectin catabolic process"/>
    <property type="evidence" value="ECO:0007669"/>
    <property type="project" value="UniProtKB-ARBA"/>
</dbReference>
<dbReference type="InterPro" id="IPR011050">
    <property type="entry name" value="Pectin_lyase_fold/virulence"/>
</dbReference>
<proteinExistence type="inferred from homology"/>
<evidence type="ECO:0000313" key="17">
    <source>
        <dbReference type="EMBL" id="KAF2259859.1"/>
    </source>
</evidence>
<gene>
    <name evidence="17" type="ORF">CC78DRAFT_524129</name>
</gene>
<dbReference type="InterPro" id="IPR000743">
    <property type="entry name" value="Glyco_hydro_28"/>
</dbReference>
<dbReference type="GO" id="GO:0005576">
    <property type="term" value="C:extracellular region"/>
    <property type="evidence" value="ECO:0007669"/>
    <property type="project" value="UniProtKB-SubCell"/>
</dbReference>
<comment type="subcellular location">
    <subcellularLocation>
        <location evidence="1">Secreted</location>
    </subcellularLocation>
</comment>
<evidence type="ECO:0000256" key="5">
    <source>
        <dbReference type="ARBA" id="ARBA00022737"/>
    </source>
</evidence>
<evidence type="ECO:0000256" key="12">
    <source>
        <dbReference type="ARBA" id="ARBA00023326"/>
    </source>
</evidence>
<keyword evidence="3" id="KW-0964">Secreted</keyword>
<organism evidence="17 18">
    <name type="scientific">Lojkania enalia</name>
    <dbReference type="NCBI Taxonomy" id="147567"/>
    <lineage>
        <taxon>Eukaryota</taxon>
        <taxon>Fungi</taxon>
        <taxon>Dikarya</taxon>
        <taxon>Ascomycota</taxon>
        <taxon>Pezizomycotina</taxon>
        <taxon>Dothideomycetes</taxon>
        <taxon>Pleosporomycetidae</taxon>
        <taxon>Pleosporales</taxon>
        <taxon>Pleosporales incertae sedis</taxon>
        <taxon>Lojkania</taxon>
    </lineage>
</organism>
<keyword evidence="8" id="KW-0325">Glycoprotein</keyword>
<evidence type="ECO:0000256" key="3">
    <source>
        <dbReference type="ARBA" id="ARBA00022525"/>
    </source>
</evidence>
<evidence type="ECO:0000256" key="14">
    <source>
        <dbReference type="ARBA" id="ARBA00038933"/>
    </source>
</evidence>
<dbReference type="EC" id="3.2.1.67" evidence="14"/>
<comment type="function">
    <text evidence="13">Specific in hydrolyzing the terminal glycosidic bond of polygalacturonic acid and oligogalacturonates.</text>
</comment>
<dbReference type="GO" id="GO:0016829">
    <property type="term" value="F:lyase activity"/>
    <property type="evidence" value="ECO:0007669"/>
    <property type="project" value="UniProtKB-KW"/>
</dbReference>
<evidence type="ECO:0000256" key="9">
    <source>
        <dbReference type="ARBA" id="ARBA00023277"/>
    </source>
</evidence>
<dbReference type="OrthoDB" id="187139at2759"/>
<keyword evidence="18" id="KW-1185">Reference proteome</keyword>
<sequence length="384" mass="42524">MTKNGSLCTVTPSGGSDDSPDIMAAFKQCGKNGQIEITEGDFTIAKVMDVLDLENCDISIMGKLTWNDDIQYWLRNSISVTYAQRSTAWRLGGTNFSIRGHGKALFFGNGQKWYDQNRNQGNQAGRPISLTLWRAKNVFIDGITWRQPQFWHTFVAYSENITMTNLDMNATSNSQWNTVNTDGTDTWNSKDIVIKNWVVTCGDDCISIKGNSSNVYVKNITCYESGAMCIGSLGNPAYTPDYVDNIWFEDITAIHSSNAAWIKTYPGTGHVRNVTFKNINFRDVNQPIYISPCIYSWSNCDGSRLQISDIKWENITGTSRYNVGAGIYCSRSAPCTGLKFSGIDIKPKDGGTAKFLCSNMNSDSGLGCTGTCPYGWKQQLTGNA</sequence>
<dbReference type="PANTHER" id="PTHR31736">
    <property type="match status" value="1"/>
</dbReference>
<evidence type="ECO:0000256" key="1">
    <source>
        <dbReference type="ARBA" id="ARBA00004613"/>
    </source>
</evidence>
<dbReference type="InterPro" id="IPR012334">
    <property type="entry name" value="Pectin_lyas_fold"/>
</dbReference>
<dbReference type="InterPro" id="IPR006626">
    <property type="entry name" value="PbH1"/>
</dbReference>
<reference evidence="18" key="1">
    <citation type="journal article" date="2020" name="Stud. Mycol.">
        <title>101 Dothideomycetes genomes: A test case for predicting lifestyles and emergence of pathogens.</title>
        <authorList>
            <person name="Haridas S."/>
            <person name="Albert R."/>
            <person name="Binder M."/>
            <person name="Bloem J."/>
            <person name="LaButti K."/>
            <person name="Salamov A."/>
            <person name="Andreopoulos B."/>
            <person name="Baker S."/>
            <person name="Barry K."/>
            <person name="Bills G."/>
            <person name="Bluhm B."/>
            <person name="Cannon C."/>
            <person name="Castanera R."/>
            <person name="Culley D."/>
            <person name="Daum C."/>
            <person name="Ezra D."/>
            <person name="Gonzalez J."/>
            <person name="Henrissat B."/>
            <person name="Kuo A."/>
            <person name="Liang C."/>
            <person name="Lipzen A."/>
            <person name="Lutzoni F."/>
            <person name="Magnuson J."/>
            <person name="Mondo S."/>
            <person name="Nolan M."/>
            <person name="Ohm R."/>
            <person name="Pangilinan J."/>
            <person name="Park H.-J."/>
            <person name="Ramirez L."/>
            <person name="Alfaro M."/>
            <person name="Sun H."/>
            <person name="Tritt A."/>
            <person name="Yoshinaga Y."/>
            <person name="Zwiers L.-H."/>
            <person name="Turgeon B."/>
            <person name="Goodwin S."/>
            <person name="Spatafora J."/>
            <person name="Crous P."/>
            <person name="Grigoriev I."/>
        </authorList>
    </citation>
    <scope>NUCLEOTIDE SEQUENCE [LARGE SCALE GENOMIC DNA]</scope>
    <source>
        <strain evidence="18">CBS 304.66</strain>
    </source>
</reference>
<evidence type="ECO:0000256" key="15">
    <source>
        <dbReference type="ARBA" id="ARBA00048766"/>
    </source>
</evidence>
<evidence type="ECO:0000256" key="2">
    <source>
        <dbReference type="ARBA" id="ARBA00008834"/>
    </source>
</evidence>
<accession>A0A9P4N2K5</accession>
<keyword evidence="7" id="KW-1015">Disulfide bond</keyword>
<dbReference type="PANTHER" id="PTHR31736:SF12">
    <property type="entry name" value="EXO-POLYGALACTURONASE, PUTATIVE-RELATED"/>
    <property type="match status" value="1"/>
</dbReference>
<evidence type="ECO:0000256" key="13">
    <source>
        <dbReference type="ARBA" id="ARBA00037312"/>
    </source>
</evidence>
<evidence type="ECO:0000256" key="16">
    <source>
        <dbReference type="RuleBase" id="RU361169"/>
    </source>
</evidence>
<comment type="caution">
    <text evidence="17">The sequence shown here is derived from an EMBL/GenBank/DDBJ whole genome shotgun (WGS) entry which is preliminary data.</text>
</comment>
<evidence type="ECO:0000256" key="4">
    <source>
        <dbReference type="ARBA" id="ARBA00022729"/>
    </source>
</evidence>
<evidence type="ECO:0000313" key="18">
    <source>
        <dbReference type="Proteomes" id="UP000800093"/>
    </source>
</evidence>